<evidence type="ECO:0000256" key="1">
    <source>
        <dbReference type="ARBA" id="ARBA00008775"/>
    </source>
</evidence>
<keyword evidence="2" id="KW-0778">Tellurium resistance</keyword>
<name>A0A1H4BYD4_9GAMM</name>
<dbReference type="InterPro" id="IPR051324">
    <property type="entry name" value="Stress/Tellurium_Resist"/>
</dbReference>
<comment type="function">
    <text evidence="3">Not known; seems to contribute to the tellurium resistance (Ter) mechanism. Also involved in phage inhibition (Phi) and colicin resistance (PacB).</text>
</comment>
<reference evidence="5 6" key="1">
    <citation type="submission" date="2016-10" db="EMBL/GenBank/DDBJ databases">
        <authorList>
            <person name="de Groot N.N."/>
        </authorList>
    </citation>
    <scope>NUCLEOTIDE SEQUENCE [LARGE SCALE GENOMIC DNA]</scope>
    <source>
        <strain evidence="5 6">DSM 21228</strain>
    </source>
</reference>
<dbReference type="PANTHER" id="PTHR32097:SF4">
    <property type="entry name" value="GENERAL STRESS PROTEIN 16U"/>
    <property type="match status" value="1"/>
</dbReference>
<evidence type="ECO:0000259" key="4">
    <source>
        <dbReference type="Pfam" id="PF02342"/>
    </source>
</evidence>
<feature type="domain" description="TerD" evidence="4">
    <location>
        <begin position="1"/>
        <end position="185"/>
    </location>
</feature>
<dbReference type="OrthoDB" id="570928at2"/>
<evidence type="ECO:0000256" key="2">
    <source>
        <dbReference type="ARBA" id="ARBA00022686"/>
    </source>
</evidence>
<gene>
    <name evidence="5" type="ORF">SAMN05660964_01791</name>
</gene>
<comment type="similarity">
    <text evidence="1">Belongs to the CAPAB/TerDEXZ family.</text>
</comment>
<dbReference type="FunFam" id="2.60.60.30:FF:000001">
    <property type="entry name" value="Tellurium resistance protein TerD"/>
    <property type="match status" value="1"/>
</dbReference>
<dbReference type="Pfam" id="PF02342">
    <property type="entry name" value="TerD"/>
    <property type="match status" value="1"/>
</dbReference>
<dbReference type="STRING" id="525918.SAMN05660964_01791"/>
<evidence type="ECO:0000313" key="5">
    <source>
        <dbReference type="EMBL" id="SEA53099.1"/>
    </source>
</evidence>
<dbReference type="InterPro" id="IPR003325">
    <property type="entry name" value="TerD"/>
</dbReference>
<evidence type="ECO:0000313" key="6">
    <source>
        <dbReference type="Proteomes" id="UP000199397"/>
    </source>
</evidence>
<dbReference type="RefSeq" id="WP_093067626.1">
    <property type="nucleotide sequence ID" value="NZ_FNQP01000009.1"/>
</dbReference>
<dbReference type="Gene3D" id="2.60.60.30">
    <property type="entry name" value="sav2460 like domains"/>
    <property type="match status" value="1"/>
</dbReference>
<dbReference type="GO" id="GO:0046690">
    <property type="term" value="P:response to tellurium ion"/>
    <property type="evidence" value="ECO:0007669"/>
    <property type="project" value="UniProtKB-KW"/>
</dbReference>
<accession>A0A1H4BYD4</accession>
<dbReference type="Proteomes" id="UP000199397">
    <property type="component" value="Unassembled WGS sequence"/>
</dbReference>
<dbReference type="CDD" id="cd06974">
    <property type="entry name" value="TerD_like"/>
    <property type="match status" value="1"/>
</dbReference>
<dbReference type="EMBL" id="FNQP01000009">
    <property type="protein sequence ID" value="SEA53099.1"/>
    <property type="molecule type" value="Genomic_DNA"/>
</dbReference>
<sequence>MAVSLQKGGNVSLTKEAPGLTAVTVGLGWDTRATDGADFDLDASIFMLGENGKVLSDDSFIFYNNKKSACGNVEHMGDNKTGAGDGDDEQVNVNLAGLAETVKKLVFSVTIHDAEARKQNFGQVSNAYIRLVNAADGKEIARYDLSEDASVETAMLFGEIYRHNAEWKFKAVGQGFAGGLGPMAASMGVNLG</sequence>
<organism evidence="5 6">
    <name type="scientific">Thiothrix caldifontis</name>
    <dbReference type="NCBI Taxonomy" id="525918"/>
    <lineage>
        <taxon>Bacteria</taxon>
        <taxon>Pseudomonadati</taxon>
        <taxon>Pseudomonadota</taxon>
        <taxon>Gammaproteobacteria</taxon>
        <taxon>Thiotrichales</taxon>
        <taxon>Thiotrichaceae</taxon>
        <taxon>Thiothrix</taxon>
    </lineage>
</organism>
<evidence type="ECO:0000256" key="3">
    <source>
        <dbReference type="ARBA" id="ARBA00055880"/>
    </source>
</evidence>
<keyword evidence="6" id="KW-1185">Reference proteome</keyword>
<dbReference type="PANTHER" id="PTHR32097">
    <property type="entry name" value="CAMP-BINDING PROTEIN 1-RELATED"/>
    <property type="match status" value="1"/>
</dbReference>
<proteinExistence type="inferred from homology"/>
<protein>
    <submittedName>
        <fullName evidence="5">Tellurium resistance protein TerD</fullName>
    </submittedName>
</protein>
<dbReference type="AlphaFoldDB" id="A0A1H4BYD4"/>